<evidence type="ECO:0000259" key="2">
    <source>
        <dbReference type="Pfam" id="PF01478"/>
    </source>
</evidence>
<feature type="transmembrane region" description="Helical" evidence="1">
    <location>
        <begin position="31"/>
        <end position="48"/>
    </location>
</feature>
<name>A0A518E1Q5_9BACT</name>
<evidence type="ECO:0000313" key="4">
    <source>
        <dbReference type="Proteomes" id="UP000317648"/>
    </source>
</evidence>
<dbReference type="GO" id="GO:0016020">
    <property type="term" value="C:membrane"/>
    <property type="evidence" value="ECO:0007669"/>
    <property type="project" value="InterPro"/>
</dbReference>
<dbReference type="RefSeq" id="WP_145056926.1">
    <property type="nucleotide sequence ID" value="NZ_CP036433.1"/>
</dbReference>
<keyword evidence="1" id="KW-1133">Transmembrane helix</keyword>
<feature type="transmembrane region" description="Helical" evidence="1">
    <location>
        <begin position="107"/>
        <end position="132"/>
    </location>
</feature>
<accession>A0A518E1Q5</accession>
<gene>
    <name evidence="3" type="ORF">Pla8534_58860</name>
</gene>
<reference evidence="3 4" key="1">
    <citation type="submission" date="2019-02" db="EMBL/GenBank/DDBJ databases">
        <title>Deep-cultivation of Planctomycetes and their phenomic and genomic characterization uncovers novel biology.</title>
        <authorList>
            <person name="Wiegand S."/>
            <person name="Jogler M."/>
            <person name="Boedeker C."/>
            <person name="Pinto D."/>
            <person name="Vollmers J."/>
            <person name="Rivas-Marin E."/>
            <person name="Kohn T."/>
            <person name="Peeters S.H."/>
            <person name="Heuer A."/>
            <person name="Rast P."/>
            <person name="Oberbeckmann S."/>
            <person name="Bunk B."/>
            <person name="Jeske O."/>
            <person name="Meyerdierks A."/>
            <person name="Storesund J.E."/>
            <person name="Kallscheuer N."/>
            <person name="Luecker S."/>
            <person name="Lage O.M."/>
            <person name="Pohl T."/>
            <person name="Merkel B.J."/>
            <person name="Hornburger P."/>
            <person name="Mueller R.-W."/>
            <person name="Bruemmer F."/>
            <person name="Labrenz M."/>
            <person name="Spormann A.M."/>
            <person name="Op den Camp H."/>
            <person name="Overmann J."/>
            <person name="Amann R."/>
            <person name="Jetten M.S.M."/>
            <person name="Mascher T."/>
            <person name="Medema M.H."/>
            <person name="Devos D.P."/>
            <person name="Kaster A.-K."/>
            <person name="Ovreas L."/>
            <person name="Rohde M."/>
            <person name="Galperin M.Y."/>
            <person name="Jogler C."/>
        </authorList>
    </citation>
    <scope>NUCLEOTIDE SEQUENCE [LARGE SCALE GENOMIC DNA]</scope>
    <source>
        <strain evidence="3 4">Pla85_3_4</strain>
    </source>
</reference>
<dbReference type="EMBL" id="CP036433">
    <property type="protein sequence ID" value="QDU98025.1"/>
    <property type="molecule type" value="Genomic_DNA"/>
</dbReference>
<proteinExistence type="predicted"/>
<dbReference type="Proteomes" id="UP000317648">
    <property type="component" value="Chromosome"/>
</dbReference>
<dbReference type="OrthoDB" id="9789291at2"/>
<dbReference type="AlphaFoldDB" id="A0A518E1Q5"/>
<organism evidence="3 4">
    <name type="scientific">Lignipirellula cremea</name>
    <dbReference type="NCBI Taxonomy" id="2528010"/>
    <lineage>
        <taxon>Bacteria</taxon>
        <taxon>Pseudomonadati</taxon>
        <taxon>Planctomycetota</taxon>
        <taxon>Planctomycetia</taxon>
        <taxon>Pirellulales</taxon>
        <taxon>Pirellulaceae</taxon>
        <taxon>Lignipirellula</taxon>
    </lineage>
</organism>
<keyword evidence="4" id="KW-1185">Reference proteome</keyword>
<evidence type="ECO:0000256" key="1">
    <source>
        <dbReference type="SAM" id="Phobius"/>
    </source>
</evidence>
<feature type="domain" description="Prepilin type IV endopeptidase peptidase" evidence="2">
    <location>
        <begin position="6"/>
        <end position="126"/>
    </location>
</feature>
<feature type="transmembrane region" description="Helical" evidence="1">
    <location>
        <begin position="171"/>
        <end position="190"/>
    </location>
</feature>
<feature type="transmembrane region" description="Helical" evidence="1">
    <location>
        <begin position="60"/>
        <end position="87"/>
    </location>
</feature>
<protein>
    <submittedName>
        <fullName evidence="3">Type IV leader peptidase family protein</fullName>
    </submittedName>
</protein>
<dbReference type="KEGG" id="lcre:Pla8534_58860"/>
<dbReference type="GO" id="GO:0004190">
    <property type="term" value="F:aspartic-type endopeptidase activity"/>
    <property type="evidence" value="ECO:0007669"/>
    <property type="project" value="InterPro"/>
</dbReference>
<sequence>MLNLALLLGFVAAAACTDLRAGKIYNKTTYSGILVALGLSTLATLLGMEVRQGVAPHEWWVGALSLLQSAAGLGLCGGIMVVCYLVFAGGIGGGDIKLVAMMGAFLGAYAGMEALIWTFLIAAVAGVISLIWQVGAGELLRRFFAYPLYILRFRSRPAIRDEDRAPLKTRLFLGPSALAGVLVVVVRLVTGVEWGQTM</sequence>
<keyword evidence="1" id="KW-0472">Membrane</keyword>
<evidence type="ECO:0000313" key="3">
    <source>
        <dbReference type="EMBL" id="QDU98025.1"/>
    </source>
</evidence>
<dbReference type="Pfam" id="PF01478">
    <property type="entry name" value="Peptidase_A24"/>
    <property type="match status" value="1"/>
</dbReference>
<keyword evidence="1" id="KW-0812">Transmembrane</keyword>
<dbReference type="InterPro" id="IPR000045">
    <property type="entry name" value="Prepilin_IV_endopep_pep"/>
</dbReference>
<dbReference type="Gene3D" id="1.20.120.1220">
    <property type="match status" value="1"/>
</dbReference>